<keyword evidence="1" id="KW-0732">Signal</keyword>
<organism evidence="2 3">
    <name type="scientific">Amycolatopsis pigmentata</name>
    <dbReference type="NCBI Taxonomy" id="450801"/>
    <lineage>
        <taxon>Bacteria</taxon>
        <taxon>Bacillati</taxon>
        <taxon>Actinomycetota</taxon>
        <taxon>Actinomycetes</taxon>
        <taxon>Pseudonocardiales</taxon>
        <taxon>Pseudonocardiaceae</taxon>
        <taxon>Amycolatopsis</taxon>
    </lineage>
</organism>
<dbReference type="Proteomes" id="UP001597417">
    <property type="component" value="Unassembled WGS sequence"/>
</dbReference>
<feature type="chain" id="PRO_5046676367" evidence="1">
    <location>
        <begin position="27"/>
        <end position="101"/>
    </location>
</feature>
<gene>
    <name evidence="2" type="ORF">ACFSXZ_13270</name>
</gene>
<reference evidence="3" key="1">
    <citation type="journal article" date="2019" name="Int. J. Syst. Evol. Microbiol.">
        <title>The Global Catalogue of Microorganisms (GCM) 10K type strain sequencing project: providing services to taxonomists for standard genome sequencing and annotation.</title>
        <authorList>
            <consortium name="The Broad Institute Genomics Platform"/>
            <consortium name="The Broad Institute Genome Sequencing Center for Infectious Disease"/>
            <person name="Wu L."/>
            <person name="Ma J."/>
        </authorList>
    </citation>
    <scope>NUCLEOTIDE SEQUENCE [LARGE SCALE GENOMIC DNA]</scope>
    <source>
        <strain evidence="3">CGMCC 4.7645</strain>
    </source>
</reference>
<keyword evidence="3" id="KW-1185">Reference proteome</keyword>
<protein>
    <submittedName>
        <fullName evidence="2">Uncharacterized protein</fullName>
    </submittedName>
</protein>
<accession>A0ABW5FQI6</accession>
<evidence type="ECO:0000313" key="3">
    <source>
        <dbReference type="Proteomes" id="UP001597417"/>
    </source>
</evidence>
<proteinExistence type="predicted"/>
<sequence length="101" mass="9901">MSKTKVATAGILGLAFLFAGAAPAFAATQGHQRTLAAAPQGVVAAAPQVAPAVAPFVAPAVKPTVAPLVMPELKPVVAPMVAPGLVIAPDVHPTVGLPGLR</sequence>
<name>A0ABW5FQI6_9PSEU</name>
<evidence type="ECO:0000313" key="2">
    <source>
        <dbReference type="EMBL" id="MFD2417294.1"/>
    </source>
</evidence>
<feature type="signal peptide" evidence="1">
    <location>
        <begin position="1"/>
        <end position="26"/>
    </location>
</feature>
<dbReference type="EMBL" id="JBHUKR010000007">
    <property type="protein sequence ID" value="MFD2417294.1"/>
    <property type="molecule type" value="Genomic_DNA"/>
</dbReference>
<comment type="caution">
    <text evidence="2">The sequence shown here is derived from an EMBL/GenBank/DDBJ whole genome shotgun (WGS) entry which is preliminary data.</text>
</comment>
<evidence type="ECO:0000256" key="1">
    <source>
        <dbReference type="SAM" id="SignalP"/>
    </source>
</evidence>
<dbReference type="RefSeq" id="WP_378264932.1">
    <property type="nucleotide sequence ID" value="NZ_JBHUKR010000007.1"/>
</dbReference>